<dbReference type="SUPFAM" id="SSF50985">
    <property type="entry name" value="RCC1/BLIP-II"/>
    <property type="match status" value="1"/>
</dbReference>
<protein>
    <recommendedName>
        <fullName evidence="3">RCC1-like domain-containing protein</fullName>
    </recommendedName>
</protein>
<feature type="repeat" description="RCC1" evidence="2">
    <location>
        <begin position="107"/>
        <end position="161"/>
    </location>
</feature>
<organism evidence="4 5">
    <name type="scientific">Carnegiea gigantea</name>
    <dbReference type="NCBI Taxonomy" id="171969"/>
    <lineage>
        <taxon>Eukaryota</taxon>
        <taxon>Viridiplantae</taxon>
        <taxon>Streptophyta</taxon>
        <taxon>Embryophyta</taxon>
        <taxon>Tracheophyta</taxon>
        <taxon>Spermatophyta</taxon>
        <taxon>Magnoliopsida</taxon>
        <taxon>eudicotyledons</taxon>
        <taxon>Gunneridae</taxon>
        <taxon>Pentapetalae</taxon>
        <taxon>Caryophyllales</taxon>
        <taxon>Cactineae</taxon>
        <taxon>Cactaceae</taxon>
        <taxon>Cactoideae</taxon>
        <taxon>Echinocereeae</taxon>
        <taxon>Carnegiea</taxon>
    </lineage>
</organism>
<dbReference type="InterPro" id="IPR000408">
    <property type="entry name" value="Reg_chr_condens"/>
</dbReference>
<accession>A0A9Q1JSL5</accession>
<dbReference type="PANTHER" id="PTHR22870">
    <property type="entry name" value="REGULATOR OF CHROMOSOME CONDENSATION"/>
    <property type="match status" value="1"/>
</dbReference>
<dbReference type="InterPro" id="IPR058923">
    <property type="entry name" value="RCC1-like_dom"/>
</dbReference>
<dbReference type="InterPro" id="IPR051210">
    <property type="entry name" value="Ub_ligase/GEF_domain"/>
</dbReference>
<feature type="repeat" description="RCC1" evidence="2">
    <location>
        <begin position="162"/>
        <end position="214"/>
    </location>
</feature>
<dbReference type="PROSITE" id="PS50012">
    <property type="entry name" value="RCC1_3"/>
    <property type="match status" value="6"/>
</dbReference>
<evidence type="ECO:0000313" key="5">
    <source>
        <dbReference type="Proteomes" id="UP001153076"/>
    </source>
</evidence>
<dbReference type="PROSITE" id="PS00626">
    <property type="entry name" value="RCC1_2"/>
    <property type="match status" value="2"/>
</dbReference>
<feature type="repeat" description="RCC1" evidence="2">
    <location>
        <begin position="51"/>
        <end position="106"/>
    </location>
</feature>
<sequence>MRIPCLRNRRDLGFSLRMLQLARRTCEAAFFLSRHRYFSSRAGCGNGSSSFAVMSFGDGSQGSLGLPSSLVGIGADAYEPTVVPGLPPDVVSVSAGHYHSLAVTAEGELWAWGRNDEGQLGRGLLAPRHSWNEPKRVEGLGNVKVRAAFASGVISVAVGDDGSMWTWGRSKRGQLGLGKGVVEAAQPSRVELLAGEEICKVSLGWGHALACTIDGKLFGWGYAADGRLGQLGGTVETSPLDTSATLLRRRELNSHQAVEITEKLLMVGMEKEMDMPIVWEPHVIEELQLVGVTDVSCGLDHSLVICRDGALLSGGSNIYGQLGRQNQDLGLFPVDIEFSPFSAASGLGHSMAICKISASGDPNNSRNVVLSWGWDQSYQLGRVGLKDKPSVVEGLAEEAPTAISCGRAHSLAVTAGGGLWVWGCGKNGRLGLGSSFDEPEPVLVDIGGHKVIQAVAGFDHTLILVSESLRRLGICQPIVTQDFDIENICLHSGYTKSTM</sequence>
<feature type="repeat" description="RCC1" evidence="2">
    <location>
        <begin position="417"/>
        <end position="467"/>
    </location>
</feature>
<proteinExistence type="predicted"/>
<feature type="repeat" description="RCC1" evidence="2">
    <location>
        <begin position="367"/>
        <end position="416"/>
    </location>
</feature>
<evidence type="ECO:0000256" key="2">
    <source>
        <dbReference type="PROSITE-ProRule" id="PRU00235"/>
    </source>
</evidence>
<dbReference type="Pfam" id="PF25390">
    <property type="entry name" value="WD40_RLD"/>
    <property type="match status" value="1"/>
</dbReference>
<keyword evidence="1" id="KW-0677">Repeat</keyword>
<dbReference type="AlphaFoldDB" id="A0A9Q1JSL5"/>
<dbReference type="Proteomes" id="UP001153076">
    <property type="component" value="Unassembled WGS sequence"/>
</dbReference>
<dbReference type="PRINTS" id="PR00633">
    <property type="entry name" value="RCCNDNSATION"/>
</dbReference>
<evidence type="ECO:0000313" key="4">
    <source>
        <dbReference type="EMBL" id="KAJ8430406.1"/>
    </source>
</evidence>
<keyword evidence="5" id="KW-1185">Reference proteome</keyword>
<gene>
    <name evidence="4" type="ORF">Cgig2_015898</name>
</gene>
<dbReference type="EMBL" id="JAKOGI010000796">
    <property type="protein sequence ID" value="KAJ8430406.1"/>
    <property type="molecule type" value="Genomic_DNA"/>
</dbReference>
<feature type="domain" description="RCC1-like" evidence="3">
    <location>
        <begin position="53"/>
        <end position="463"/>
    </location>
</feature>
<dbReference type="OrthoDB" id="8068875at2759"/>
<evidence type="ECO:0000256" key="1">
    <source>
        <dbReference type="ARBA" id="ARBA00022737"/>
    </source>
</evidence>
<evidence type="ECO:0000259" key="3">
    <source>
        <dbReference type="Pfam" id="PF25390"/>
    </source>
</evidence>
<comment type="caution">
    <text evidence="4">The sequence shown here is derived from an EMBL/GenBank/DDBJ whole genome shotgun (WGS) entry which is preliminary data.</text>
</comment>
<name>A0A9Q1JSL5_9CARY</name>
<dbReference type="InterPro" id="IPR009091">
    <property type="entry name" value="RCC1/BLIP-II"/>
</dbReference>
<dbReference type="PANTHER" id="PTHR22870:SF365">
    <property type="entry name" value="REGULATOR OF CHROMOSOME CONDENSATION (CELL CYCLE REGULATORY PROTEIN)-RELATED"/>
    <property type="match status" value="1"/>
</dbReference>
<feature type="repeat" description="RCC1" evidence="2">
    <location>
        <begin position="215"/>
        <end position="308"/>
    </location>
</feature>
<reference evidence="4" key="1">
    <citation type="submission" date="2022-04" db="EMBL/GenBank/DDBJ databases">
        <title>Carnegiea gigantea Genome sequencing and assembly v2.</title>
        <authorList>
            <person name="Copetti D."/>
            <person name="Sanderson M.J."/>
            <person name="Burquez A."/>
            <person name="Wojciechowski M.F."/>
        </authorList>
    </citation>
    <scope>NUCLEOTIDE SEQUENCE</scope>
    <source>
        <strain evidence="4">SGP5-SGP5p</strain>
        <tissue evidence="4">Aerial part</tissue>
    </source>
</reference>
<dbReference type="Gene3D" id="2.130.10.30">
    <property type="entry name" value="Regulator of chromosome condensation 1/beta-lactamase-inhibitor protein II"/>
    <property type="match status" value="2"/>
</dbReference>